<evidence type="ECO:0000256" key="5">
    <source>
        <dbReference type="SAM" id="Phobius"/>
    </source>
</evidence>
<gene>
    <name evidence="6" type="ORF">GCM10023320_19970</name>
</gene>
<feature type="transmembrane region" description="Helical" evidence="5">
    <location>
        <begin position="133"/>
        <end position="153"/>
    </location>
</feature>
<comment type="caution">
    <text evidence="6">The sequence shown here is derived from an EMBL/GenBank/DDBJ whole genome shotgun (WGS) entry which is preliminary data.</text>
</comment>
<feature type="transmembrane region" description="Helical" evidence="5">
    <location>
        <begin position="253"/>
        <end position="273"/>
    </location>
</feature>
<dbReference type="Proteomes" id="UP001500804">
    <property type="component" value="Unassembled WGS sequence"/>
</dbReference>
<feature type="transmembrane region" description="Helical" evidence="5">
    <location>
        <begin position="225"/>
        <end position="241"/>
    </location>
</feature>
<feature type="transmembrane region" description="Helical" evidence="5">
    <location>
        <begin position="200"/>
        <end position="219"/>
    </location>
</feature>
<feature type="transmembrane region" description="Helical" evidence="5">
    <location>
        <begin position="81"/>
        <end position="103"/>
    </location>
</feature>
<feature type="transmembrane region" description="Helical" evidence="5">
    <location>
        <begin position="159"/>
        <end position="179"/>
    </location>
</feature>
<organism evidence="6 7">
    <name type="scientific">Pseudonocardia adelaidensis</name>
    <dbReference type="NCBI Taxonomy" id="648754"/>
    <lineage>
        <taxon>Bacteria</taxon>
        <taxon>Bacillati</taxon>
        <taxon>Actinomycetota</taxon>
        <taxon>Actinomycetes</taxon>
        <taxon>Pseudonocardiales</taxon>
        <taxon>Pseudonocardiaceae</taxon>
        <taxon>Pseudonocardia</taxon>
    </lineage>
</organism>
<proteinExistence type="predicted"/>
<keyword evidence="3 5" id="KW-1133">Transmembrane helix</keyword>
<feature type="transmembrane region" description="Helical" evidence="5">
    <location>
        <begin position="109"/>
        <end position="126"/>
    </location>
</feature>
<name>A0ABP9NFC7_9PSEU</name>
<keyword evidence="2 5" id="KW-0812">Transmembrane</keyword>
<dbReference type="RefSeq" id="WP_345604604.1">
    <property type="nucleotide sequence ID" value="NZ_BAABJO010000006.1"/>
</dbReference>
<evidence type="ECO:0000256" key="4">
    <source>
        <dbReference type="ARBA" id="ARBA00023136"/>
    </source>
</evidence>
<dbReference type="Gene3D" id="1.10.357.140">
    <property type="entry name" value="UbiA prenyltransferase"/>
    <property type="match status" value="1"/>
</dbReference>
<dbReference type="InterPro" id="IPR044878">
    <property type="entry name" value="UbiA_sf"/>
</dbReference>
<evidence type="ECO:0000256" key="3">
    <source>
        <dbReference type="ARBA" id="ARBA00022989"/>
    </source>
</evidence>
<evidence type="ECO:0000313" key="7">
    <source>
        <dbReference type="Proteomes" id="UP001500804"/>
    </source>
</evidence>
<reference evidence="7" key="1">
    <citation type="journal article" date="2019" name="Int. J. Syst. Evol. Microbiol.">
        <title>The Global Catalogue of Microorganisms (GCM) 10K type strain sequencing project: providing services to taxonomists for standard genome sequencing and annotation.</title>
        <authorList>
            <consortium name="The Broad Institute Genomics Platform"/>
            <consortium name="The Broad Institute Genome Sequencing Center for Infectious Disease"/>
            <person name="Wu L."/>
            <person name="Ma J."/>
        </authorList>
    </citation>
    <scope>NUCLEOTIDE SEQUENCE [LARGE SCALE GENOMIC DNA]</scope>
    <source>
        <strain evidence="7">JCM 18302</strain>
    </source>
</reference>
<keyword evidence="7" id="KW-1185">Reference proteome</keyword>
<comment type="subcellular location">
    <subcellularLocation>
        <location evidence="1">Membrane</location>
        <topology evidence="1">Multi-pass membrane protein</topology>
    </subcellularLocation>
</comment>
<dbReference type="Pfam" id="PF01040">
    <property type="entry name" value="UbiA"/>
    <property type="match status" value="1"/>
</dbReference>
<evidence type="ECO:0000256" key="2">
    <source>
        <dbReference type="ARBA" id="ARBA00022692"/>
    </source>
</evidence>
<evidence type="ECO:0000256" key="1">
    <source>
        <dbReference type="ARBA" id="ARBA00004141"/>
    </source>
</evidence>
<keyword evidence="4 5" id="KW-0472">Membrane</keyword>
<protein>
    <submittedName>
        <fullName evidence="6">UbiA family prenyltransferase</fullName>
    </submittedName>
</protein>
<dbReference type="EMBL" id="BAABJO010000006">
    <property type="protein sequence ID" value="GAA5117493.1"/>
    <property type="molecule type" value="Genomic_DNA"/>
</dbReference>
<dbReference type="InterPro" id="IPR000537">
    <property type="entry name" value="UbiA_prenyltransferase"/>
</dbReference>
<sequence length="281" mass="27499">MSRAAGPLALLRACHPEPTAAVTAVTTALAVAVGRAAPGVVLVAAAVLAGQPSIGWLNDALDAGRDAAVGRRGKPVAAGAVPVRTVAVAGGAAAAACVLLSFASGWAAGAVHVVAVAAGWAYDLGVKATRWSVVPYLVGFGLLPAFVVLGLPGAPLPPWWLPAAAALMGAGGHVANVLPDLADDAATGVRGLPHRLGARASRAAAGLLPLAAAVLLALAAPLPAVLEWGTPVLAALVFAAGQRAGSHAHFRTVVVVAALALLMLFVASVQWAGAVVRGAVA</sequence>
<accession>A0ABP9NFC7</accession>
<evidence type="ECO:0000313" key="6">
    <source>
        <dbReference type="EMBL" id="GAA5117493.1"/>
    </source>
</evidence>